<dbReference type="EMBL" id="BPLR01009897">
    <property type="protein sequence ID" value="GIY35356.1"/>
    <property type="molecule type" value="Genomic_DNA"/>
</dbReference>
<reference evidence="1 2" key="1">
    <citation type="submission" date="2021-06" db="EMBL/GenBank/DDBJ databases">
        <title>Caerostris extrusa draft genome.</title>
        <authorList>
            <person name="Kono N."/>
            <person name="Arakawa K."/>
        </authorList>
    </citation>
    <scope>NUCLEOTIDE SEQUENCE [LARGE SCALE GENOMIC DNA]</scope>
</reference>
<dbReference type="AlphaFoldDB" id="A0AAV4SQ04"/>
<proteinExistence type="predicted"/>
<gene>
    <name evidence="1" type="ORF">CEXT_136161</name>
</gene>
<dbReference type="Proteomes" id="UP001054945">
    <property type="component" value="Unassembled WGS sequence"/>
</dbReference>
<evidence type="ECO:0000313" key="1">
    <source>
        <dbReference type="EMBL" id="GIY35356.1"/>
    </source>
</evidence>
<accession>A0AAV4SQ04</accession>
<keyword evidence="2" id="KW-1185">Reference proteome</keyword>
<comment type="caution">
    <text evidence="1">The sequence shown here is derived from an EMBL/GenBank/DDBJ whole genome shotgun (WGS) entry which is preliminary data.</text>
</comment>
<protein>
    <submittedName>
        <fullName evidence="1">Uncharacterized protein</fullName>
    </submittedName>
</protein>
<organism evidence="1 2">
    <name type="scientific">Caerostris extrusa</name>
    <name type="common">Bark spider</name>
    <name type="synonym">Caerostris bankana</name>
    <dbReference type="NCBI Taxonomy" id="172846"/>
    <lineage>
        <taxon>Eukaryota</taxon>
        <taxon>Metazoa</taxon>
        <taxon>Ecdysozoa</taxon>
        <taxon>Arthropoda</taxon>
        <taxon>Chelicerata</taxon>
        <taxon>Arachnida</taxon>
        <taxon>Araneae</taxon>
        <taxon>Araneomorphae</taxon>
        <taxon>Entelegynae</taxon>
        <taxon>Araneoidea</taxon>
        <taxon>Araneidae</taxon>
        <taxon>Caerostris</taxon>
    </lineage>
</organism>
<name>A0AAV4SQ04_CAEEX</name>
<sequence>MKQEVLTLYGSGLQTPGVWGEGVRKVIHEMKNIKYLRSNAFHQMTVFLPSHHLNAQSAVRLMSLRGNNRKIMFRESRDALWSMLCRDSATILTYLNSSVVLWDVINKNVYGKQEQNPQKSYDTDC</sequence>
<evidence type="ECO:0000313" key="2">
    <source>
        <dbReference type="Proteomes" id="UP001054945"/>
    </source>
</evidence>